<dbReference type="EMBL" id="QYZD01000002">
    <property type="protein sequence ID" value="RJG25913.1"/>
    <property type="molecule type" value="Genomic_DNA"/>
</dbReference>
<dbReference type="OrthoDB" id="2680458at2"/>
<evidence type="ECO:0008006" key="4">
    <source>
        <dbReference type="Google" id="ProtNLM"/>
    </source>
</evidence>
<dbReference type="RefSeq" id="WP_119790816.1">
    <property type="nucleotide sequence ID" value="NZ_QYZD01000002.1"/>
</dbReference>
<keyword evidence="1" id="KW-0732">Signal</keyword>
<dbReference type="AlphaFoldDB" id="A0A3A3GL77"/>
<dbReference type="Pfam" id="PF03318">
    <property type="entry name" value="ETX_MTX2"/>
    <property type="match status" value="1"/>
</dbReference>
<dbReference type="Gene3D" id="2.170.15.10">
    <property type="entry name" value="Proaerolysin, chain A, domain 3"/>
    <property type="match status" value="1"/>
</dbReference>
<dbReference type="CDD" id="cd20223">
    <property type="entry name" value="PFM_epsilon-toxin-like"/>
    <property type="match status" value="1"/>
</dbReference>
<evidence type="ECO:0000313" key="2">
    <source>
        <dbReference type="EMBL" id="RJG25913.1"/>
    </source>
</evidence>
<sequence>MKIRFKQKKLSLMTLGIVLGLSGNMFFGSNAMAAANITDVDTQMNKISDFYYKNEFDWKYMPGGVYRYIRLDSKKTVMDLDLKTSPLKNITYSDLTPEYVGENEFDNTHNPTEGNFKTVSYSHAVTNSASTTVSEGFKVGGKSTIFKLPVLLTGGIDITAEFNSATSTTNTVIDTKTLTVPPQDIKVPAGKKYLVKVDMAKKSFSGDLDFSATGKNVKSTLNMLATYSGAGFPRRNQYPSVTYATADMWKKLSNSQQSQVGGVKFDSSKNLLLTGKAKVNGIFGSKLRVTVYDITNKSGIQPRSAEIDSEMKVVSQKFIDLE</sequence>
<organism evidence="2 3">
    <name type="scientific">Paenibacillus thiaminolyticus</name>
    <name type="common">Bacillus thiaminolyticus</name>
    <dbReference type="NCBI Taxonomy" id="49283"/>
    <lineage>
        <taxon>Bacteria</taxon>
        <taxon>Bacillati</taxon>
        <taxon>Bacillota</taxon>
        <taxon>Bacilli</taxon>
        <taxon>Bacillales</taxon>
        <taxon>Paenibacillaceae</taxon>
        <taxon>Paenibacillus</taxon>
    </lineage>
</organism>
<comment type="caution">
    <text evidence="2">The sequence shown here is derived from an EMBL/GenBank/DDBJ whole genome shotgun (WGS) entry which is preliminary data.</text>
</comment>
<dbReference type="Proteomes" id="UP000266177">
    <property type="component" value="Unassembled WGS sequence"/>
</dbReference>
<gene>
    <name evidence="2" type="ORF">DQX05_03140</name>
</gene>
<proteinExistence type="predicted"/>
<dbReference type="SUPFAM" id="SSF56973">
    <property type="entry name" value="Aerolisin/ETX pore-forming domain"/>
    <property type="match status" value="1"/>
</dbReference>
<reference evidence="2 3" key="1">
    <citation type="submission" date="2018-09" db="EMBL/GenBank/DDBJ databases">
        <title>Paenibacillus SK2017-BO5.</title>
        <authorList>
            <person name="Piskunova J.V."/>
            <person name="Dubiley S.A."/>
            <person name="Severinov K.V."/>
        </authorList>
    </citation>
    <scope>NUCLEOTIDE SEQUENCE [LARGE SCALE GENOMIC DNA]</scope>
    <source>
        <strain evidence="2 3">BO5</strain>
    </source>
</reference>
<feature type="chain" id="PRO_5017226433" description="Toxin ETX/toxin MTX2" evidence="1">
    <location>
        <begin position="34"/>
        <end position="322"/>
    </location>
</feature>
<evidence type="ECO:0000313" key="3">
    <source>
        <dbReference type="Proteomes" id="UP000266177"/>
    </source>
</evidence>
<accession>A0A3A3GL77</accession>
<protein>
    <recommendedName>
        <fullName evidence="4">Toxin ETX/toxin MTX2</fullName>
    </recommendedName>
</protein>
<name>A0A3A3GL77_PANTH</name>
<feature type="signal peptide" evidence="1">
    <location>
        <begin position="1"/>
        <end position="33"/>
    </location>
</feature>
<evidence type="ECO:0000256" key="1">
    <source>
        <dbReference type="SAM" id="SignalP"/>
    </source>
</evidence>
<dbReference type="InterPro" id="IPR004991">
    <property type="entry name" value="Aerolysin-like"/>
</dbReference>